<evidence type="ECO:0000313" key="2">
    <source>
        <dbReference type="EMBL" id="TEB45151.1"/>
    </source>
</evidence>
<accession>A0A4Y7UG18</accession>
<reference evidence="2 4" key="2">
    <citation type="journal article" date="2018" name="Syst. Appl. Microbiol.">
        <title>Flavobacterium circumlabens sp. nov. and Flavobacterium cupreum sp. nov., two psychrotrophic species isolated from Antarctic environmental samples.</title>
        <authorList>
            <person name="Kralova S."/>
            <person name="Busse H.J."/>
            <person name="Svec P."/>
            <person name="Maslanova I."/>
            <person name="Stankova E."/>
            <person name="Bartak M."/>
            <person name="Sedlacek I."/>
        </authorList>
    </citation>
    <scope>NUCLEOTIDE SEQUENCE [LARGE SCALE GENOMIC DNA]</scope>
    <source>
        <strain evidence="2 4">CCM 8828</strain>
    </source>
</reference>
<dbReference type="Proteomes" id="UP000295270">
    <property type="component" value="Unassembled WGS sequence"/>
</dbReference>
<protein>
    <submittedName>
        <fullName evidence="2">Uncharacterized protein</fullName>
    </submittedName>
</protein>
<evidence type="ECO:0000313" key="3">
    <source>
        <dbReference type="Proteomes" id="UP000295270"/>
    </source>
</evidence>
<comment type="caution">
    <text evidence="2">The sequence shown here is derived from an EMBL/GenBank/DDBJ whole genome shotgun (WGS) entry which is preliminary data.</text>
</comment>
<dbReference type="RefSeq" id="WP_132033919.1">
    <property type="nucleotide sequence ID" value="NZ_QWDN01000002.1"/>
</dbReference>
<gene>
    <name evidence="2" type="ORF">D0809_08235</name>
    <name evidence="1" type="ORF">EV142_102521</name>
</gene>
<sequence>MEMIKRKTITLCILMVCIYIFEKCSFYDSNISSTILNHQIIYDSINYKVKKFNVNLYTTLEFKNKNIERNQYNDFLLIIEKDTFPLIPQVNYLKKESHDQIQIRYLSKINFQSNRYDNDSILNIIKKYSKVINSKGKEINKNKGFIIEPLILLHMPKNNGIKI</sequence>
<evidence type="ECO:0000313" key="4">
    <source>
        <dbReference type="Proteomes" id="UP000298340"/>
    </source>
</evidence>
<reference evidence="1" key="3">
    <citation type="submission" date="2019-03" db="EMBL/GenBank/DDBJ databases">
        <authorList>
            <person name="Whitman W."/>
            <person name="Huntemann M."/>
            <person name="Clum A."/>
            <person name="Pillay M."/>
            <person name="Palaniappan K."/>
            <person name="Varghese N."/>
            <person name="Mikhailova N."/>
            <person name="Stamatis D."/>
            <person name="Reddy T."/>
            <person name="Daum C."/>
            <person name="Shapiro N."/>
            <person name="Ivanova N."/>
            <person name="Kyrpides N."/>
            <person name="Woyke T."/>
        </authorList>
    </citation>
    <scope>NUCLEOTIDE SEQUENCE</scope>
    <source>
        <strain evidence="1">P5626</strain>
    </source>
</reference>
<dbReference type="Proteomes" id="UP000298340">
    <property type="component" value="Unassembled WGS sequence"/>
</dbReference>
<dbReference type="EMBL" id="QWDN01000002">
    <property type="protein sequence ID" value="TEB45151.1"/>
    <property type="molecule type" value="Genomic_DNA"/>
</dbReference>
<dbReference type="EMBL" id="SLWA01000002">
    <property type="protein sequence ID" value="TCN59901.1"/>
    <property type="molecule type" value="Genomic_DNA"/>
</dbReference>
<name>A0A4Y7UG18_9FLAO</name>
<dbReference type="AlphaFoldDB" id="A0A4Y7UG18"/>
<reference evidence="1 3" key="1">
    <citation type="journal article" date="2015" name="Stand. Genomic Sci.">
        <title>Genomic Encyclopedia of Bacterial and Archaeal Type Strains, Phase III: the genomes of soil and plant-associated and newly described type strains.</title>
        <authorList>
            <person name="Whitman W.B."/>
            <person name="Woyke T."/>
            <person name="Klenk H.P."/>
            <person name="Zhou Y."/>
            <person name="Lilburn T.G."/>
            <person name="Beck B.J."/>
            <person name="De Vos P."/>
            <person name="Vandamme P."/>
            <person name="Eisen J.A."/>
            <person name="Garrity G."/>
            <person name="Hugenholtz P."/>
            <person name="Kyrpides N.C."/>
        </authorList>
    </citation>
    <scope>NUCLEOTIDE SEQUENCE [LARGE SCALE GENOMIC DNA]</scope>
    <source>
        <strain evidence="1 3">P5626</strain>
    </source>
</reference>
<dbReference type="OrthoDB" id="1362024at2"/>
<keyword evidence="3" id="KW-1185">Reference proteome</keyword>
<organism evidence="2 4">
    <name type="scientific">Flavobacterium circumlabens</name>
    <dbReference type="NCBI Taxonomy" id="2133765"/>
    <lineage>
        <taxon>Bacteria</taxon>
        <taxon>Pseudomonadati</taxon>
        <taxon>Bacteroidota</taxon>
        <taxon>Flavobacteriia</taxon>
        <taxon>Flavobacteriales</taxon>
        <taxon>Flavobacteriaceae</taxon>
        <taxon>Flavobacterium</taxon>
    </lineage>
</organism>
<evidence type="ECO:0000313" key="1">
    <source>
        <dbReference type="EMBL" id="TCN59901.1"/>
    </source>
</evidence>
<proteinExistence type="predicted"/>